<dbReference type="STRING" id="471514.AN477_22660"/>
<dbReference type="AlphaFoldDB" id="A0A0P9C2U6"/>
<keyword evidence="1" id="KW-0175">Coiled coil</keyword>
<evidence type="ECO:0000313" key="2">
    <source>
        <dbReference type="EMBL" id="KPV39303.1"/>
    </source>
</evidence>
<dbReference type="RefSeq" id="WP_054971453.1">
    <property type="nucleotide sequence ID" value="NZ_LJCO01000107.1"/>
</dbReference>
<organism evidence="2 3">
    <name type="scientific">Alicyclobacillus ferrooxydans</name>
    <dbReference type="NCBI Taxonomy" id="471514"/>
    <lineage>
        <taxon>Bacteria</taxon>
        <taxon>Bacillati</taxon>
        <taxon>Bacillota</taxon>
        <taxon>Bacilli</taxon>
        <taxon>Bacillales</taxon>
        <taxon>Alicyclobacillaceae</taxon>
        <taxon>Alicyclobacillus</taxon>
    </lineage>
</organism>
<dbReference type="EMBL" id="LJCO01000107">
    <property type="protein sequence ID" value="KPV39303.1"/>
    <property type="molecule type" value="Genomic_DNA"/>
</dbReference>
<feature type="coiled-coil region" evidence="1">
    <location>
        <begin position="112"/>
        <end position="139"/>
    </location>
</feature>
<evidence type="ECO:0000256" key="1">
    <source>
        <dbReference type="SAM" id="Coils"/>
    </source>
</evidence>
<dbReference type="PATRIC" id="fig|471514.4.peg.2062"/>
<keyword evidence="3" id="KW-1185">Reference proteome</keyword>
<gene>
    <name evidence="2" type="ORF">AN477_22660</name>
</gene>
<evidence type="ECO:0000313" key="3">
    <source>
        <dbReference type="Proteomes" id="UP000050482"/>
    </source>
</evidence>
<dbReference type="Proteomes" id="UP000050482">
    <property type="component" value="Unassembled WGS sequence"/>
</dbReference>
<reference evidence="2 3" key="1">
    <citation type="submission" date="2015-09" db="EMBL/GenBank/DDBJ databases">
        <title>Draft genome sequence of Alicyclobacillus ferrooxydans DSM 22381.</title>
        <authorList>
            <person name="Hemp J."/>
        </authorList>
    </citation>
    <scope>NUCLEOTIDE SEQUENCE [LARGE SCALE GENOMIC DNA]</scope>
    <source>
        <strain evidence="2 3">TC-34</strain>
    </source>
</reference>
<evidence type="ECO:0008006" key="4">
    <source>
        <dbReference type="Google" id="ProtNLM"/>
    </source>
</evidence>
<protein>
    <recommendedName>
        <fullName evidence="4">Recombinase zinc beta ribbon domain-containing protein</fullName>
    </recommendedName>
</protein>
<proteinExistence type="predicted"/>
<accession>A0A0P9C2U6</accession>
<comment type="caution">
    <text evidence="2">The sequence shown here is derived from an EMBL/GenBank/DDBJ whole genome shotgun (WGS) entry which is preliminary data.</text>
</comment>
<dbReference type="OrthoDB" id="9811097at2"/>
<name>A0A0P9C2U6_9BACL</name>
<sequence>MVAHRNKKKRADGSVVIRRYYVCGSFHTKGSAVCKSNGANADHAEMFFTDRLRSALTKPSILRDVAGKINEKRSAGTKPLELGLKSVEKTLDGLKAKQAKLYSLFEEDGIDKDALMTRLNELKEQFDRLSSRRAELSFKLDGHGTAPVPLVVVKAILSYFDRLLDSSPPDRQKALLHLLIRRITVDRGKIDKIGLQIDERIQQSFLR</sequence>